<dbReference type="EMBL" id="BQOL01000002">
    <property type="protein sequence ID" value="GKI19950.1"/>
    <property type="molecule type" value="Genomic_DNA"/>
</dbReference>
<comment type="caution">
    <text evidence="1">The sequence shown here is derived from an EMBL/GenBank/DDBJ whole genome shotgun (WGS) entry which is preliminary data.</text>
</comment>
<dbReference type="RefSeq" id="WP_018697481.1">
    <property type="nucleotide sequence ID" value="NZ_AP025581.1"/>
</dbReference>
<evidence type="ECO:0000313" key="2">
    <source>
        <dbReference type="Proteomes" id="UP001055105"/>
    </source>
</evidence>
<reference evidence="1" key="1">
    <citation type="submission" date="2022-01" db="EMBL/GenBank/DDBJ databases">
        <title>Novel bile acid biosynthetic pathways are enriched in the microbiome of centenarians.</title>
        <authorList>
            <person name="Sato Y."/>
            <person name="Atarashi K."/>
            <person name="Plichta R.D."/>
            <person name="Arai Y."/>
            <person name="Sasajima S."/>
            <person name="Kearney M.S."/>
            <person name="Suda W."/>
            <person name="Takeshita K."/>
            <person name="Sasaki T."/>
            <person name="Okamoto S."/>
            <person name="Skelly N.A."/>
            <person name="Okamura Y."/>
            <person name="Vlamakis H."/>
            <person name="Li Y."/>
            <person name="Tanoue T."/>
            <person name="Takei H."/>
            <person name="Nittono H."/>
            <person name="Narushima S."/>
            <person name="Irie J."/>
            <person name="Itoh H."/>
            <person name="Moriya K."/>
            <person name="Sugiura Y."/>
            <person name="Suematsu M."/>
            <person name="Moritoki N."/>
            <person name="Shibata S."/>
            <person name="Littman R.D."/>
            <person name="Fischbach A.M."/>
            <person name="Uwamino Y."/>
            <person name="Inoue T."/>
            <person name="Honda A."/>
            <person name="Hattori M."/>
            <person name="Murai T."/>
            <person name="Xavier J.R."/>
            <person name="Hirose N."/>
            <person name="Honda K."/>
        </authorList>
    </citation>
    <scope>NUCLEOTIDE SEQUENCE</scope>
    <source>
        <strain evidence="1">CE91-St16</strain>
    </source>
</reference>
<protein>
    <submittedName>
        <fullName evidence="1">Uncharacterized protein</fullName>
    </submittedName>
</protein>
<accession>A0AA37KPS6</accession>
<name>A0AA37KPS6_9BACT</name>
<dbReference type="AlphaFoldDB" id="A0AA37KPS6"/>
<dbReference type="Proteomes" id="UP001055105">
    <property type="component" value="Unassembled WGS sequence"/>
</dbReference>
<evidence type="ECO:0000313" key="1">
    <source>
        <dbReference type="EMBL" id="GKI19950.1"/>
    </source>
</evidence>
<sequence length="54" mass="6034">MKRKTFVSILIVLLTLLGLTRCKLAEVENIDVIPCPDVVIDTVIIPGWDDQPDN</sequence>
<organism evidence="1 2">
    <name type="scientific">Alistipes finegoldii</name>
    <dbReference type="NCBI Taxonomy" id="214856"/>
    <lineage>
        <taxon>Bacteria</taxon>
        <taxon>Pseudomonadati</taxon>
        <taxon>Bacteroidota</taxon>
        <taxon>Bacteroidia</taxon>
        <taxon>Bacteroidales</taxon>
        <taxon>Rikenellaceae</taxon>
        <taxon>Alistipes</taxon>
    </lineage>
</organism>
<proteinExistence type="predicted"/>
<gene>
    <name evidence="1" type="ORF">CE91St16_28580</name>
</gene>